<organism evidence="15 16">
    <name type="scientific">Dendrobium catenatum</name>
    <dbReference type="NCBI Taxonomy" id="906689"/>
    <lineage>
        <taxon>Eukaryota</taxon>
        <taxon>Viridiplantae</taxon>
        <taxon>Streptophyta</taxon>
        <taxon>Embryophyta</taxon>
        <taxon>Tracheophyta</taxon>
        <taxon>Spermatophyta</taxon>
        <taxon>Magnoliopsida</taxon>
        <taxon>Liliopsida</taxon>
        <taxon>Asparagales</taxon>
        <taxon>Orchidaceae</taxon>
        <taxon>Epidendroideae</taxon>
        <taxon>Malaxideae</taxon>
        <taxon>Dendrobiinae</taxon>
        <taxon>Dendrobium</taxon>
    </lineage>
</organism>
<dbReference type="GO" id="GO:0009834">
    <property type="term" value="P:plant-type secondary cell wall biogenesis"/>
    <property type="evidence" value="ECO:0007669"/>
    <property type="project" value="TreeGrafter"/>
</dbReference>
<feature type="compositionally biased region" description="Polar residues" evidence="14">
    <location>
        <begin position="249"/>
        <end position="261"/>
    </location>
</feature>
<keyword evidence="5 13" id="KW-0812">Transmembrane</keyword>
<keyword evidence="4 13" id="KW-0808">Transferase</keyword>
<evidence type="ECO:0000256" key="8">
    <source>
        <dbReference type="ARBA" id="ARBA00023034"/>
    </source>
</evidence>
<dbReference type="InterPro" id="IPR029044">
    <property type="entry name" value="Nucleotide-diphossugar_trans"/>
</dbReference>
<keyword evidence="8 13" id="KW-0333">Golgi apparatus</keyword>
<comment type="function">
    <text evidence="13">Involved in the synthesis of glucuronoxylan hemicellulose in secondary cell walls.</text>
</comment>
<reference evidence="15 16" key="2">
    <citation type="journal article" date="2017" name="Nature">
        <title>The Apostasia genome and the evolution of orchids.</title>
        <authorList>
            <person name="Zhang G.Q."/>
            <person name="Liu K.W."/>
            <person name="Li Z."/>
            <person name="Lohaus R."/>
            <person name="Hsiao Y.Y."/>
            <person name="Niu S.C."/>
            <person name="Wang J.Y."/>
            <person name="Lin Y.C."/>
            <person name="Xu Q."/>
            <person name="Chen L.J."/>
            <person name="Yoshida K."/>
            <person name="Fujiwara S."/>
            <person name="Wang Z.W."/>
            <person name="Zhang Y.Q."/>
            <person name="Mitsuda N."/>
            <person name="Wang M."/>
            <person name="Liu G.H."/>
            <person name="Pecoraro L."/>
            <person name="Huang H.X."/>
            <person name="Xiao X.J."/>
            <person name="Lin M."/>
            <person name="Wu X.Y."/>
            <person name="Wu W.L."/>
            <person name="Chen Y.Y."/>
            <person name="Chang S.B."/>
            <person name="Sakamoto S."/>
            <person name="Ohme-Takagi M."/>
            <person name="Yagi M."/>
            <person name="Zeng S.J."/>
            <person name="Shen C.Y."/>
            <person name="Yeh C.M."/>
            <person name="Luo Y.B."/>
            <person name="Tsai W.C."/>
            <person name="Van de Peer Y."/>
            <person name="Liu Z.J."/>
        </authorList>
    </citation>
    <scope>NUCLEOTIDE SEQUENCE [LARGE SCALE GENOMIC DNA]</scope>
    <source>
        <tissue evidence="15">The whole plant</tissue>
    </source>
</reference>
<evidence type="ECO:0000313" key="16">
    <source>
        <dbReference type="Proteomes" id="UP000233837"/>
    </source>
</evidence>
<proteinExistence type="inferred from homology"/>
<keyword evidence="9 13" id="KW-0472">Membrane</keyword>
<dbReference type="GO" id="GO:0071555">
    <property type="term" value="P:cell wall organization"/>
    <property type="evidence" value="ECO:0007669"/>
    <property type="project" value="UniProtKB-KW"/>
</dbReference>
<accession>A0A2I0VRL4</accession>
<dbReference type="CDD" id="cd00218">
    <property type="entry name" value="GlcAT-I"/>
    <property type="match status" value="1"/>
</dbReference>
<protein>
    <recommendedName>
        <fullName evidence="13">Glycosyltransferases</fullName>
        <ecNumber evidence="13">2.4.-.-</ecNumber>
    </recommendedName>
</protein>
<dbReference type="EMBL" id="KZ503302">
    <property type="protein sequence ID" value="PKU66056.1"/>
    <property type="molecule type" value="Genomic_DNA"/>
</dbReference>
<dbReference type="InterPro" id="IPR005027">
    <property type="entry name" value="Glyco_trans_43"/>
</dbReference>
<keyword evidence="6 13" id="KW-0735">Signal-anchor</keyword>
<evidence type="ECO:0000256" key="10">
    <source>
        <dbReference type="ARBA" id="ARBA00023180"/>
    </source>
</evidence>
<feature type="transmembrane region" description="Helical" evidence="13">
    <location>
        <begin position="18"/>
        <end position="35"/>
    </location>
</feature>
<keyword evidence="3" id="KW-0328">Glycosyltransferase</keyword>
<gene>
    <name evidence="15" type="primary">IRX9</name>
    <name evidence="15" type="ORF">MA16_Dca017377</name>
</gene>
<dbReference type="EC" id="2.4.-.-" evidence="13"/>
<feature type="compositionally biased region" description="Low complexity" evidence="14">
    <location>
        <begin position="262"/>
        <end position="273"/>
    </location>
</feature>
<dbReference type="SUPFAM" id="SSF53448">
    <property type="entry name" value="Nucleotide-diphospho-sugar transferases"/>
    <property type="match status" value="1"/>
</dbReference>
<keyword evidence="10" id="KW-0325">Glycoprotein</keyword>
<evidence type="ECO:0000256" key="12">
    <source>
        <dbReference type="PIRSR" id="PIRSR605027-4"/>
    </source>
</evidence>
<feature type="site" description="Interaction with galactose moiety of substrate glycoprotein" evidence="12">
    <location>
        <position position="232"/>
    </location>
</feature>
<dbReference type="Proteomes" id="UP000233837">
    <property type="component" value="Unassembled WGS sequence"/>
</dbReference>
<dbReference type="GO" id="GO:0010417">
    <property type="term" value="P:glucuronoxylan biosynthetic process"/>
    <property type="evidence" value="ECO:0007669"/>
    <property type="project" value="TreeGrafter"/>
</dbReference>
<feature type="region of interest" description="Disordered" evidence="14">
    <location>
        <begin position="249"/>
        <end position="273"/>
    </location>
</feature>
<evidence type="ECO:0000256" key="6">
    <source>
        <dbReference type="ARBA" id="ARBA00022968"/>
    </source>
</evidence>
<keyword evidence="7 13" id="KW-1133">Transmembrane helix</keyword>
<dbReference type="OrthoDB" id="675023at2759"/>
<evidence type="ECO:0000256" key="9">
    <source>
        <dbReference type="ARBA" id="ARBA00023136"/>
    </source>
</evidence>
<dbReference type="PANTHER" id="PTHR10896:SF59">
    <property type="entry name" value="BETA-1,4-XYLOSYLTRANSFERASE IRX9"/>
    <property type="match status" value="1"/>
</dbReference>
<name>A0A2I0VRL4_9ASPA</name>
<dbReference type="Gene3D" id="3.90.550.10">
    <property type="entry name" value="Spore Coat Polysaccharide Biosynthesis Protein SpsA, Chain A"/>
    <property type="match status" value="1"/>
</dbReference>
<evidence type="ECO:0000313" key="15">
    <source>
        <dbReference type="EMBL" id="PKU66056.1"/>
    </source>
</evidence>
<evidence type="ECO:0000256" key="3">
    <source>
        <dbReference type="ARBA" id="ARBA00022676"/>
    </source>
</evidence>
<evidence type="ECO:0000256" key="7">
    <source>
        <dbReference type="ARBA" id="ARBA00022989"/>
    </source>
</evidence>
<evidence type="ECO:0000256" key="13">
    <source>
        <dbReference type="RuleBase" id="RU363127"/>
    </source>
</evidence>
<dbReference type="STRING" id="906689.A0A2I0VRL4"/>
<dbReference type="Pfam" id="PF03360">
    <property type="entry name" value="Glyco_transf_43"/>
    <property type="match status" value="1"/>
</dbReference>
<dbReference type="GO" id="GO:0042285">
    <property type="term" value="F:xylosyltransferase activity"/>
    <property type="evidence" value="ECO:0007669"/>
    <property type="project" value="TreeGrafter"/>
</dbReference>
<evidence type="ECO:0000256" key="5">
    <source>
        <dbReference type="ARBA" id="ARBA00022692"/>
    </source>
</evidence>
<dbReference type="GO" id="GO:0000139">
    <property type="term" value="C:Golgi membrane"/>
    <property type="evidence" value="ECO:0007669"/>
    <property type="project" value="UniProtKB-SubCell"/>
</dbReference>
<evidence type="ECO:0000256" key="4">
    <source>
        <dbReference type="ARBA" id="ARBA00022679"/>
    </source>
</evidence>
<dbReference type="GO" id="GO:0015018">
    <property type="term" value="F:galactosylgalactosylxylosylprotein 3-beta-glucuronosyltransferase activity"/>
    <property type="evidence" value="ECO:0007669"/>
    <property type="project" value="InterPro"/>
</dbReference>
<evidence type="ECO:0000256" key="11">
    <source>
        <dbReference type="ARBA" id="ARBA00023316"/>
    </source>
</evidence>
<dbReference type="FunFam" id="3.90.550.10:FF:000084">
    <property type="entry name" value="Glycosyltransferases"/>
    <property type="match status" value="1"/>
</dbReference>
<evidence type="ECO:0000256" key="2">
    <source>
        <dbReference type="ARBA" id="ARBA00007706"/>
    </source>
</evidence>
<keyword evidence="11 13" id="KW-0961">Cell wall biogenesis/degradation</keyword>
<sequence length="348" mass="39123">MGNSSDKPKKRIHLWKKVLIHFSLCFVMGFFIGFAPTSTTISLFSAQPSAADIRNLGVSDVKTEVLNRSLLAELHPEASNSVWSDCNETEQELSSKEQLIVITTTHPTDQFKVASLWRLANTLRLVPPPLLWIVIESNSDSPATAKMLRQTGIMYRHITYKENFTDADAEAYHQRNVALNHVEHHRLNGIVHFASAFNIYPLQFFEDIREIEVFGAWPVAMVSASRKRIVVEGPICSSSKVVGWESKELSNNGTAASRNPISTSESGNGTTESRLPARINISAFAFNSSILWDPERWGRPSSIPDSSQDSIRFVHQAVLEDESKIRAIPSDCSKIMMWHLHIQRRTSH</sequence>
<dbReference type="AlphaFoldDB" id="A0A2I0VRL4"/>
<comment type="subcellular location">
    <subcellularLocation>
        <location evidence="1 13">Golgi apparatus membrane</location>
        <topology evidence="1 13">Single-pass type II membrane protein</topology>
    </subcellularLocation>
</comment>
<reference evidence="15 16" key="1">
    <citation type="journal article" date="2016" name="Sci. Rep.">
        <title>The Dendrobium catenatum Lindl. genome sequence provides insights into polysaccharide synthase, floral development and adaptive evolution.</title>
        <authorList>
            <person name="Zhang G.Q."/>
            <person name="Xu Q."/>
            <person name="Bian C."/>
            <person name="Tsai W.C."/>
            <person name="Yeh C.M."/>
            <person name="Liu K.W."/>
            <person name="Yoshida K."/>
            <person name="Zhang L.S."/>
            <person name="Chang S.B."/>
            <person name="Chen F."/>
            <person name="Shi Y."/>
            <person name="Su Y.Y."/>
            <person name="Zhang Y.Q."/>
            <person name="Chen L.J."/>
            <person name="Yin Y."/>
            <person name="Lin M."/>
            <person name="Huang H."/>
            <person name="Deng H."/>
            <person name="Wang Z.W."/>
            <person name="Zhu S.L."/>
            <person name="Zhao X."/>
            <person name="Deng C."/>
            <person name="Niu S.C."/>
            <person name="Huang J."/>
            <person name="Wang M."/>
            <person name="Liu G.H."/>
            <person name="Yang H.J."/>
            <person name="Xiao X.J."/>
            <person name="Hsiao Y.Y."/>
            <person name="Wu W.L."/>
            <person name="Chen Y.Y."/>
            <person name="Mitsuda N."/>
            <person name="Ohme-Takagi M."/>
            <person name="Luo Y.B."/>
            <person name="Van de Peer Y."/>
            <person name="Liu Z.J."/>
        </authorList>
    </citation>
    <scope>NUCLEOTIDE SEQUENCE [LARGE SCALE GENOMIC DNA]</scope>
    <source>
        <tissue evidence="15">The whole plant</tissue>
    </source>
</reference>
<evidence type="ECO:0000256" key="14">
    <source>
        <dbReference type="SAM" id="MobiDB-lite"/>
    </source>
</evidence>
<evidence type="ECO:0000256" key="1">
    <source>
        <dbReference type="ARBA" id="ARBA00004323"/>
    </source>
</evidence>
<dbReference type="PANTHER" id="PTHR10896">
    <property type="entry name" value="GALACTOSYLGALACTOSYLXYLOSYLPROTEIN 3-BETA-GLUCURONOSYLTRANSFERASE BETA-1,3-GLUCURONYLTRANSFERASE"/>
    <property type="match status" value="1"/>
</dbReference>
<keyword evidence="16" id="KW-1185">Reference proteome</keyword>
<comment type="similarity">
    <text evidence="2 13">Belongs to the glycosyltransferase 43 family.</text>
</comment>